<dbReference type="WBParaSite" id="ES5_v2.g20186.t1">
    <property type="protein sequence ID" value="ES5_v2.g20186.t1"/>
    <property type="gene ID" value="ES5_v2.g20186"/>
</dbReference>
<reference evidence="2" key="1">
    <citation type="submission" date="2022-11" db="UniProtKB">
        <authorList>
            <consortium name="WormBaseParasite"/>
        </authorList>
    </citation>
    <scope>IDENTIFICATION</scope>
</reference>
<name>A0AC34FSU5_9BILA</name>
<proteinExistence type="predicted"/>
<dbReference type="Proteomes" id="UP000887579">
    <property type="component" value="Unplaced"/>
</dbReference>
<evidence type="ECO:0000313" key="1">
    <source>
        <dbReference type="Proteomes" id="UP000887579"/>
    </source>
</evidence>
<sequence>MFLFKPWILTFFTAVFLASFFTAVESLTREQKQRFLDEHSTDVIVKVPDVNHCLRKRIYLVNHILYLCSHYGAGGTIKVLTPMACATTLNKYHQRVNMNKQWKDQYFAYRCVKEGADVKFKPITCLYENAEIQPNQTVRINNDELKCVQNPEGDLSIIQKHYMHNACSLGGLNETLAKEDKCPGTTKIISHSRYGSGSKVRFSTDKGIILTDKQ</sequence>
<evidence type="ECO:0000313" key="2">
    <source>
        <dbReference type="WBParaSite" id="ES5_v2.g20186.t1"/>
    </source>
</evidence>
<protein>
    <submittedName>
        <fullName evidence="2">Ribonuclease A-domain domain-containing protein</fullName>
    </submittedName>
</protein>
<accession>A0AC34FSU5</accession>
<organism evidence="1 2">
    <name type="scientific">Panagrolaimus sp. ES5</name>
    <dbReference type="NCBI Taxonomy" id="591445"/>
    <lineage>
        <taxon>Eukaryota</taxon>
        <taxon>Metazoa</taxon>
        <taxon>Ecdysozoa</taxon>
        <taxon>Nematoda</taxon>
        <taxon>Chromadorea</taxon>
        <taxon>Rhabditida</taxon>
        <taxon>Tylenchina</taxon>
        <taxon>Panagrolaimomorpha</taxon>
        <taxon>Panagrolaimoidea</taxon>
        <taxon>Panagrolaimidae</taxon>
        <taxon>Panagrolaimus</taxon>
    </lineage>
</organism>